<dbReference type="EMBL" id="SELW01000640">
    <property type="protein sequence ID" value="TID16750.1"/>
    <property type="molecule type" value="Genomic_DNA"/>
</dbReference>
<dbReference type="SUPFAM" id="SSF56672">
    <property type="entry name" value="DNA/RNA polymerases"/>
    <property type="match status" value="1"/>
</dbReference>
<dbReference type="Proteomes" id="UP000307173">
    <property type="component" value="Unassembled WGS sequence"/>
</dbReference>
<evidence type="ECO:0000313" key="3">
    <source>
        <dbReference type="Proteomes" id="UP000307173"/>
    </source>
</evidence>
<evidence type="ECO:0000313" key="2">
    <source>
        <dbReference type="EMBL" id="TID16750.1"/>
    </source>
</evidence>
<name>A0A4T0WYH1_9ASCO</name>
<evidence type="ECO:0000259" key="1">
    <source>
        <dbReference type="Pfam" id="PF07727"/>
    </source>
</evidence>
<dbReference type="STRING" id="52247.A0A4T0WYH1"/>
<dbReference type="PANTHER" id="PTHR11439:SF483">
    <property type="entry name" value="PEPTIDE SYNTHASE GLIP-LIKE, PUTATIVE (AFU_ORTHOLOGUE AFUA_3G12920)-RELATED"/>
    <property type="match status" value="1"/>
</dbReference>
<dbReference type="InterPro" id="IPR043502">
    <property type="entry name" value="DNA/RNA_pol_sf"/>
</dbReference>
<feature type="non-terminal residue" evidence="2">
    <location>
        <position position="630"/>
    </location>
</feature>
<dbReference type="CDD" id="cd09272">
    <property type="entry name" value="RNase_HI_RT_Ty1"/>
    <property type="match status" value="1"/>
</dbReference>
<proteinExistence type="predicted"/>
<dbReference type="Pfam" id="PF07727">
    <property type="entry name" value="RVT_2"/>
    <property type="match status" value="1"/>
</dbReference>
<dbReference type="AlphaFoldDB" id="A0A4T0WYH1"/>
<reference evidence="2 3" key="1">
    <citation type="journal article" date="2019" name="Front. Genet.">
        <title>Whole-Genome Sequencing of the Opportunistic Yeast Pathogen Candida inconspicua Uncovers Its Hybrid Origin.</title>
        <authorList>
            <person name="Mixao V."/>
            <person name="Hansen A.P."/>
            <person name="Saus E."/>
            <person name="Boekhout T."/>
            <person name="Lass-Florl C."/>
            <person name="Gabaldon T."/>
        </authorList>
    </citation>
    <scope>NUCLEOTIDE SEQUENCE [LARGE SCALE GENOMIC DNA]</scope>
    <source>
        <strain evidence="2 3">CBS 180</strain>
    </source>
</reference>
<dbReference type="InterPro" id="IPR013103">
    <property type="entry name" value="RVT_2"/>
</dbReference>
<gene>
    <name evidence="2" type="ORF">CANINC_004107</name>
</gene>
<comment type="caution">
    <text evidence="2">The sequence shown here is derived from an EMBL/GenBank/DDBJ whole genome shotgun (WGS) entry which is preliminary data.</text>
</comment>
<dbReference type="OrthoDB" id="5423336at2759"/>
<accession>A0A4T0WYH1</accession>
<sequence>MLPFSPVSSTVSSPADLTHLASSVAETDSTADYNSFHDVLDGDDFQVDGNGAQVDGVQVDGNGAQVDGNGAQVDGLRIDGFGVVPFLDQELTSGGSDDSSYIPSRTGITDDFCMGTLVDDASSNALTRMTTGASMRFFDELEDRMIAETGGRYNPLLPLYLDAAAAEEEYFDSESDWGPGVFDNAFGLPLLDTVFDTVDVVHDSATAANSEVDTLSNSDNGLINNMSEASLSTPNPLVRTISQVTNSDGPSPKRVALFCSMFSVLNPVHQALISYTSDAYLPSTIFEAIASPAADLWIAAINKELKAHSVNAAQFDLEIHQMDVTTAFLNGDLMEEIYMHPPSGSPFTGKVFGLKKSIYGLKQAPLCWNLKINQVLIDLGFNRSMAEFGVYSKVVEGKAVLVALYVDDLLIISNDSSNIKDVKFALSSHFQMKDLGLVSTFLGMQVKQESGRVTVSLERYLRNFLSDFNMGDCNSVTTPLVAGSSLVPDGTLLSSEEASRYRTMVGKLLFAANTVRPDLVYAASALSRYIKEPHRNHMVAGKHVLRYIKGSLNKGLVFKKQKVFKLVGYCDSDWAGDKADRKSITGYTFLLGNTAVTWKSTKQQTVALSSTEAEYMALGDAVKELLWLKQ</sequence>
<feature type="domain" description="Reverse transcriptase Ty1/copia-type" evidence="1">
    <location>
        <begin position="311"/>
        <end position="481"/>
    </location>
</feature>
<keyword evidence="3" id="KW-1185">Reference proteome</keyword>
<dbReference type="PANTHER" id="PTHR11439">
    <property type="entry name" value="GAG-POL-RELATED RETROTRANSPOSON"/>
    <property type="match status" value="1"/>
</dbReference>
<protein>
    <recommendedName>
        <fullName evidence="1">Reverse transcriptase Ty1/copia-type domain-containing protein</fullName>
    </recommendedName>
</protein>
<organism evidence="2 3">
    <name type="scientific">Pichia inconspicua</name>
    <dbReference type="NCBI Taxonomy" id="52247"/>
    <lineage>
        <taxon>Eukaryota</taxon>
        <taxon>Fungi</taxon>
        <taxon>Dikarya</taxon>
        <taxon>Ascomycota</taxon>
        <taxon>Saccharomycotina</taxon>
        <taxon>Pichiomycetes</taxon>
        <taxon>Pichiales</taxon>
        <taxon>Pichiaceae</taxon>
        <taxon>Pichia</taxon>
    </lineage>
</organism>